<accession>U4UT63</accession>
<dbReference type="PANTHER" id="PTHR15430">
    <property type="entry name" value="GLOMULIN"/>
    <property type="match status" value="1"/>
</dbReference>
<dbReference type="Pfam" id="PF08568">
    <property type="entry name" value="Kinetochor_Ybp2"/>
    <property type="match status" value="1"/>
</dbReference>
<dbReference type="Proteomes" id="UP000030742">
    <property type="component" value="Unassembled WGS sequence"/>
</dbReference>
<dbReference type="GO" id="GO:0055105">
    <property type="term" value="F:ubiquitin-protein transferase inhibitor activity"/>
    <property type="evidence" value="ECO:0007669"/>
    <property type="project" value="TreeGrafter"/>
</dbReference>
<proteinExistence type="predicted"/>
<reference evidence="1 2" key="1">
    <citation type="journal article" date="2013" name="Genome Biol.">
        <title>Draft genome of the mountain pine beetle, Dendroctonus ponderosae Hopkins, a major forest pest.</title>
        <authorList>
            <person name="Keeling C.I."/>
            <person name="Yuen M.M."/>
            <person name="Liao N.Y."/>
            <person name="Docking T.R."/>
            <person name="Chan S.K."/>
            <person name="Taylor G.A."/>
            <person name="Palmquist D.L."/>
            <person name="Jackman S.D."/>
            <person name="Nguyen A."/>
            <person name="Li M."/>
            <person name="Henderson H."/>
            <person name="Janes J.K."/>
            <person name="Zhao Y."/>
            <person name="Pandoh P."/>
            <person name="Moore R."/>
            <person name="Sperling F.A."/>
            <person name="Huber D.P."/>
            <person name="Birol I."/>
            <person name="Jones S.J."/>
            <person name="Bohlmann J."/>
        </authorList>
    </citation>
    <scope>NUCLEOTIDE SEQUENCE</scope>
</reference>
<dbReference type="GO" id="GO:0005737">
    <property type="term" value="C:cytoplasm"/>
    <property type="evidence" value="ECO:0007669"/>
    <property type="project" value="TreeGrafter"/>
</dbReference>
<dbReference type="InterPro" id="IPR016024">
    <property type="entry name" value="ARM-type_fold"/>
</dbReference>
<dbReference type="InterPro" id="IPR013877">
    <property type="entry name" value="YAP-bd/ALF4/Glomulin"/>
</dbReference>
<dbReference type="InterPro" id="IPR019516">
    <property type="entry name" value="Glomulin/ALF4"/>
</dbReference>
<dbReference type="STRING" id="77166.U4UT63"/>
<evidence type="ECO:0000313" key="1">
    <source>
        <dbReference type="EMBL" id="ERL93305.1"/>
    </source>
</evidence>
<dbReference type="SUPFAM" id="SSF48371">
    <property type="entry name" value="ARM repeat"/>
    <property type="match status" value="1"/>
</dbReference>
<evidence type="ECO:0000313" key="2">
    <source>
        <dbReference type="Proteomes" id="UP000030742"/>
    </source>
</evidence>
<dbReference type="AlphaFoldDB" id="U4UT63"/>
<name>U4UT63_DENPD</name>
<evidence type="ECO:0008006" key="3">
    <source>
        <dbReference type="Google" id="ProtNLM"/>
    </source>
</evidence>
<dbReference type="PANTHER" id="PTHR15430:SF1">
    <property type="entry name" value="GLOMULIN"/>
    <property type="match status" value="1"/>
</dbReference>
<sequence length="538" mass="61700">MYPEPYNSVEAVKKICVNFEHIRRVDLDRVLRLLRVEKNVAIVDQCSLYMISFIAEILTKDNYANNREVYDACKNLLDFLAEKSNSEITGYQLTNLLQSADRDETFIITLQALGPTMRKHHHQSFESWRSRSFSIIRRYLEEVDVPNQDPKKIIDLYKAIVKFYETTIDGTKNPELLKGMIPHLIQLLGNPLCFTQDASSKSLDIEFGKVMQKTVANIFRTMDDPLGFLQHPPYMRFHPDELAIAHLFYWVYCEGVCLQAVPKVYSPKFVFELSVALMCALLESEHDGLVEKAIKLASRLLIPLKEEKWSHLLLELESTGQFISLLATTIVYNNTREIRQMALTCLTTFILQFDTTGVYLILKHSLAVQSHSGLKGYLITLYKDLIHREWGDDISEYLKGVHLKRFLSACCRLKGDEDSNLSEDSEQIISALNLIRYLLLKDQNNVTQVANWLALLEDSYLKPLKKSITLSRNRLEQDIRTPIDDQTMPKGELNLMVAGEKVEPSSEEERLASLKSSLAGLDVIESVLSRVVELLEEK</sequence>
<organism evidence="1 2">
    <name type="scientific">Dendroctonus ponderosae</name>
    <name type="common">Mountain pine beetle</name>
    <dbReference type="NCBI Taxonomy" id="77166"/>
    <lineage>
        <taxon>Eukaryota</taxon>
        <taxon>Metazoa</taxon>
        <taxon>Ecdysozoa</taxon>
        <taxon>Arthropoda</taxon>
        <taxon>Hexapoda</taxon>
        <taxon>Insecta</taxon>
        <taxon>Pterygota</taxon>
        <taxon>Neoptera</taxon>
        <taxon>Endopterygota</taxon>
        <taxon>Coleoptera</taxon>
        <taxon>Polyphaga</taxon>
        <taxon>Cucujiformia</taxon>
        <taxon>Curculionidae</taxon>
        <taxon>Scolytinae</taxon>
        <taxon>Dendroctonus</taxon>
    </lineage>
</organism>
<dbReference type="OrthoDB" id="619536at2759"/>
<gene>
    <name evidence="1" type="ORF">D910_10599</name>
</gene>
<dbReference type="EMBL" id="KB632352">
    <property type="protein sequence ID" value="ERL93305.1"/>
    <property type="molecule type" value="Genomic_DNA"/>
</dbReference>
<protein>
    <recommendedName>
        <fullName evidence="3">Glomulin</fullName>
    </recommendedName>
</protein>